<sequence length="295" mass="34748">MKYYIVTLLALTLVSCGNQQSDSKQEEHKEEPKLVEQDSSNKTENYFSEESLEYDQEKTKAIKKEILIKAKDDKLNLQDIIVDKSFFKESDFYIIDYRYPNLNEANNKQYATFNDYVQKKYLNIEATENDLLDDKEMLCDSINGAIQKDKRYIDYKVYQSKNDLLSVLIYKENYYAGMKNSTYSFDCINYDLEKGEFIEFDDFFKPNSQSVVFNKINEIITAEIEKGNLYYNCWEISQGDFEVYQNNFVIKDDAILYYFDDCVICPSYTGTYYVSIPIKELLPIIKAYNNEPVVS</sequence>
<evidence type="ECO:0000256" key="1">
    <source>
        <dbReference type="SAM" id="MobiDB-lite"/>
    </source>
</evidence>
<dbReference type="Gene3D" id="3.30.565.40">
    <property type="entry name" value="Fervidobacterium nodosum Rt17-B1 like"/>
    <property type="match status" value="1"/>
</dbReference>
<dbReference type="InterPro" id="IPR021729">
    <property type="entry name" value="DUF3298"/>
</dbReference>
<dbReference type="Proteomes" id="UP000292262">
    <property type="component" value="Unassembled WGS sequence"/>
</dbReference>
<dbReference type="InterPro" id="IPR037126">
    <property type="entry name" value="PdaC/RsiV-like_sf"/>
</dbReference>
<name>A0A4Q7PI77_9FLAO</name>
<dbReference type="EMBL" id="SGXE01000001">
    <property type="protein sequence ID" value="RZS99678.1"/>
    <property type="molecule type" value="Genomic_DNA"/>
</dbReference>
<protein>
    <submittedName>
        <fullName evidence="3">Uncharacterized protein DUF3298</fullName>
    </submittedName>
</protein>
<dbReference type="RefSeq" id="WP_130285500.1">
    <property type="nucleotide sequence ID" value="NZ_SGXE01000001.1"/>
</dbReference>
<evidence type="ECO:0000313" key="3">
    <source>
        <dbReference type="EMBL" id="RZS99678.1"/>
    </source>
</evidence>
<dbReference type="AlphaFoldDB" id="A0A4Q7PI77"/>
<feature type="compositionally biased region" description="Basic and acidic residues" evidence="1">
    <location>
        <begin position="23"/>
        <end position="41"/>
    </location>
</feature>
<feature type="domain" description="DUF3298" evidence="2">
    <location>
        <begin position="201"/>
        <end position="278"/>
    </location>
</feature>
<feature type="region of interest" description="Disordered" evidence="1">
    <location>
        <begin position="22"/>
        <end position="50"/>
    </location>
</feature>
<evidence type="ECO:0000313" key="4">
    <source>
        <dbReference type="Proteomes" id="UP000292262"/>
    </source>
</evidence>
<evidence type="ECO:0000259" key="2">
    <source>
        <dbReference type="Pfam" id="PF11738"/>
    </source>
</evidence>
<organism evidence="3 4">
    <name type="scientific">Aquimarina brevivitae</name>
    <dbReference type="NCBI Taxonomy" id="323412"/>
    <lineage>
        <taxon>Bacteria</taxon>
        <taxon>Pseudomonadati</taxon>
        <taxon>Bacteroidota</taxon>
        <taxon>Flavobacteriia</taxon>
        <taxon>Flavobacteriales</taxon>
        <taxon>Flavobacteriaceae</taxon>
        <taxon>Aquimarina</taxon>
    </lineage>
</organism>
<reference evidence="3 4" key="1">
    <citation type="submission" date="2019-02" db="EMBL/GenBank/DDBJ databases">
        <title>Genomic Encyclopedia of Type Strains, Phase IV (KMG-IV): sequencing the most valuable type-strain genomes for metagenomic binning, comparative biology and taxonomic classification.</title>
        <authorList>
            <person name="Goeker M."/>
        </authorList>
    </citation>
    <scope>NUCLEOTIDE SEQUENCE [LARGE SCALE GENOMIC DNA]</scope>
    <source>
        <strain evidence="3 4">DSM 17196</strain>
    </source>
</reference>
<dbReference type="Pfam" id="PF11738">
    <property type="entry name" value="DUF3298"/>
    <property type="match status" value="1"/>
</dbReference>
<dbReference type="OrthoDB" id="1137644at2"/>
<dbReference type="Gene3D" id="3.90.640.20">
    <property type="entry name" value="Heat-shock cognate protein, ATPase"/>
    <property type="match status" value="1"/>
</dbReference>
<gene>
    <name evidence="3" type="ORF">EV197_0901</name>
</gene>
<accession>A0A4Q7PI77</accession>
<keyword evidence="4" id="KW-1185">Reference proteome</keyword>
<proteinExistence type="predicted"/>
<dbReference type="PROSITE" id="PS51257">
    <property type="entry name" value="PROKAR_LIPOPROTEIN"/>
    <property type="match status" value="1"/>
</dbReference>
<comment type="caution">
    <text evidence="3">The sequence shown here is derived from an EMBL/GenBank/DDBJ whole genome shotgun (WGS) entry which is preliminary data.</text>
</comment>